<organism evidence="2 3">
    <name type="scientific">Steccherinum ochraceum</name>
    <dbReference type="NCBI Taxonomy" id="92696"/>
    <lineage>
        <taxon>Eukaryota</taxon>
        <taxon>Fungi</taxon>
        <taxon>Dikarya</taxon>
        <taxon>Basidiomycota</taxon>
        <taxon>Agaricomycotina</taxon>
        <taxon>Agaricomycetes</taxon>
        <taxon>Polyporales</taxon>
        <taxon>Steccherinaceae</taxon>
        <taxon>Steccherinum</taxon>
    </lineage>
</organism>
<evidence type="ECO:0000313" key="2">
    <source>
        <dbReference type="EMBL" id="TCD60904.1"/>
    </source>
</evidence>
<gene>
    <name evidence="2" type="ORF">EIP91_009315</name>
</gene>
<evidence type="ECO:0000313" key="3">
    <source>
        <dbReference type="Proteomes" id="UP000292702"/>
    </source>
</evidence>
<sequence length="189" mass="20898">MGQASFHRERHHLDVFDAFVWSVGWPNDDNAQAAKSAGQYDPEVVAKRTRRHLDELERSNYAETSGAQGAAEEDEDEAGGRPTKGRGRQAISDKLMPEGGRKKKSAMVIRTAVLYKKTFNTLLDEADLESYSPSVATYLTATAPPPTHPPRMICSYLSNSQPQRAPIRVPVSREPAARLSTMQHSSSVF</sequence>
<dbReference type="EMBL" id="RWJN01000528">
    <property type="protein sequence ID" value="TCD60904.1"/>
    <property type="molecule type" value="Genomic_DNA"/>
</dbReference>
<accession>A0A4R0REP1</accession>
<reference evidence="2 3" key="1">
    <citation type="submission" date="2018-11" db="EMBL/GenBank/DDBJ databases">
        <title>Genome assembly of Steccherinum ochraceum LE-BIN_3174, the white-rot fungus of the Steccherinaceae family (The Residual Polyporoid clade, Polyporales, Basidiomycota).</title>
        <authorList>
            <person name="Fedorova T.V."/>
            <person name="Glazunova O.A."/>
            <person name="Landesman E.O."/>
            <person name="Moiseenko K.V."/>
            <person name="Psurtseva N.V."/>
            <person name="Savinova O.S."/>
            <person name="Shakhova N.V."/>
            <person name="Tyazhelova T.V."/>
            <person name="Vasina D.V."/>
        </authorList>
    </citation>
    <scope>NUCLEOTIDE SEQUENCE [LARGE SCALE GENOMIC DNA]</scope>
    <source>
        <strain evidence="2 3">LE-BIN_3174</strain>
    </source>
</reference>
<keyword evidence="3" id="KW-1185">Reference proteome</keyword>
<proteinExistence type="predicted"/>
<dbReference type="AlphaFoldDB" id="A0A4R0REP1"/>
<comment type="caution">
    <text evidence="2">The sequence shown here is derived from an EMBL/GenBank/DDBJ whole genome shotgun (WGS) entry which is preliminary data.</text>
</comment>
<protein>
    <submittedName>
        <fullName evidence="2">Uncharacterized protein</fullName>
    </submittedName>
</protein>
<dbReference type="OrthoDB" id="74807at2759"/>
<name>A0A4R0REP1_9APHY</name>
<dbReference type="STRING" id="92696.A0A4R0REP1"/>
<feature type="region of interest" description="Disordered" evidence="1">
    <location>
        <begin position="52"/>
        <end position="103"/>
    </location>
</feature>
<evidence type="ECO:0000256" key="1">
    <source>
        <dbReference type="SAM" id="MobiDB-lite"/>
    </source>
</evidence>
<dbReference type="Proteomes" id="UP000292702">
    <property type="component" value="Unassembled WGS sequence"/>
</dbReference>